<protein>
    <submittedName>
        <fullName evidence="1">Uncharacterized protein</fullName>
    </submittedName>
</protein>
<sequence length="53" mass="6163">MTLSGFSLNKFIGTVAIGDIVVDFDARTWHNHGNKFRFRNSRLHELYENVKPI</sequence>
<dbReference type="KEGG" id="rak:A1C_05765"/>
<dbReference type="AlphaFoldDB" id="A8GPR3"/>
<reference evidence="1" key="1">
    <citation type="submission" date="2007-09" db="EMBL/GenBank/DDBJ databases">
        <title>Complete Genome Sequence of Rickettsia akari.</title>
        <authorList>
            <person name="Madan A."/>
            <person name="Fahey J."/>
            <person name="Helton E."/>
            <person name="Ketteman M."/>
            <person name="Madan A."/>
            <person name="Rodrigues S."/>
            <person name="Sanchez A."/>
            <person name="Whiting M."/>
            <person name="Dasch G."/>
            <person name="Eremeeva M."/>
        </authorList>
    </citation>
    <scope>NUCLEOTIDE SEQUENCE</scope>
    <source>
        <strain evidence="1">Hartford</strain>
    </source>
</reference>
<dbReference type="EMBL" id="CP000847">
    <property type="protein sequence ID" value="ABV75388.1"/>
    <property type="molecule type" value="Genomic_DNA"/>
</dbReference>
<gene>
    <name evidence="1" type="ordered locus">A1C_05765</name>
</gene>
<dbReference type="STRING" id="293614.A1C_05765"/>
<accession>A8GPR3</accession>
<organism evidence="1 2">
    <name type="scientific">Rickettsia akari (strain Hartford)</name>
    <dbReference type="NCBI Taxonomy" id="293614"/>
    <lineage>
        <taxon>Bacteria</taxon>
        <taxon>Pseudomonadati</taxon>
        <taxon>Pseudomonadota</taxon>
        <taxon>Alphaproteobacteria</taxon>
        <taxon>Rickettsiales</taxon>
        <taxon>Rickettsiaceae</taxon>
        <taxon>Rickettsieae</taxon>
        <taxon>Rickettsia</taxon>
        <taxon>spotted fever group</taxon>
    </lineage>
</organism>
<dbReference type="Proteomes" id="UP000006830">
    <property type="component" value="Chromosome"/>
</dbReference>
<evidence type="ECO:0000313" key="2">
    <source>
        <dbReference type="Proteomes" id="UP000006830"/>
    </source>
</evidence>
<keyword evidence="2" id="KW-1185">Reference proteome</keyword>
<name>A8GPR3_RICAH</name>
<evidence type="ECO:0000313" key="1">
    <source>
        <dbReference type="EMBL" id="ABV75388.1"/>
    </source>
</evidence>
<dbReference type="REBASE" id="16332">
    <property type="entry name" value="RakHORF5755P"/>
</dbReference>
<dbReference type="HOGENOM" id="CLU_3065698_0_0_5"/>
<proteinExistence type="predicted"/>